<feature type="compositionally biased region" description="Basic and acidic residues" evidence="1">
    <location>
        <begin position="248"/>
        <end position="276"/>
    </location>
</feature>
<reference evidence="3" key="1">
    <citation type="submission" date="2021-06" db="EMBL/GenBank/DDBJ databases">
        <title>Complete genome sequence of Erwinia phage pEa_SNUABM_7.</title>
        <authorList>
            <person name="Kim S.G."/>
            <person name="Park S.C."/>
        </authorList>
    </citation>
    <scope>NUCLEOTIDE SEQUENCE</scope>
</reference>
<dbReference type="InterPro" id="IPR046899">
    <property type="entry name" value="KMPT_N"/>
</dbReference>
<proteinExistence type="predicted"/>
<feature type="region of interest" description="Disordered" evidence="1">
    <location>
        <begin position="248"/>
        <end position="304"/>
    </location>
</feature>
<feature type="compositionally biased region" description="Acidic residues" evidence="1">
    <location>
        <begin position="410"/>
        <end position="526"/>
    </location>
</feature>
<feature type="compositionally biased region" description="Acidic residues" evidence="1">
    <location>
        <begin position="365"/>
        <end position="389"/>
    </location>
</feature>
<protein>
    <recommendedName>
        <fullName evidence="2">KTSC and Metallopeptidase-like N-terminal fusion domain-containing protein</fullName>
    </recommendedName>
</protein>
<organism evidence="3 4">
    <name type="scientific">Erwinia phage pEa_SNUABM_7</name>
    <dbReference type="NCBI Taxonomy" id="2866695"/>
    <lineage>
        <taxon>Viruses</taxon>
        <taxon>Duplodnaviria</taxon>
        <taxon>Heunggongvirae</taxon>
        <taxon>Uroviricota</taxon>
        <taxon>Caudoviricetes</taxon>
        <taxon>Snuvirus</taxon>
        <taxon>Snuvirus SNUABM7</taxon>
    </lineage>
</organism>
<keyword evidence="4" id="KW-1185">Reference proteome</keyword>
<evidence type="ECO:0000313" key="3">
    <source>
        <dbReference type="EMBL" id="QYW04825.1"/>
    </source>
</evidence>
<dbReference type="Pfam" id="PF20294">
    <property type="entry name" value="KMPT-N"/>
    <property type="match status" value="1"/>
</dbReference>
<sequence length="648" mass="73094">MVLSESASYEDAVSKYAWMQFTGSRGREVTQRSHKRMIRNGDTFGILPLRNGGRYTLIFPDMPHVDFPLDKTTGLFLIERSSKLRKPPAVVKREAGTTARVAGAKSLERKINRTLFDAPRFMPKSVKSEAVYGVDFANYQWRMVPGNEYPVKTTKGIYKMYRNDMIGVRFLRQGKGGIVINTEGLFLKVDDAQYDLIVHDTNILPLNDWPVGSVDVDTIKQYRRMVRRARHREGRELEEAERLGREASALERKQQRKELAQEARKKARERSAEMRDLRRKVRDGEIEAPTGPQRTIYSDDPGLNDRRRLPKVIEHENLDDAIEEHLDLEQDLDEQRLEDILQRSPFAGDVFSLEDTVSSMFGGDDSADNEVDSELDLSDIDEPDDDEEEVAPKSKVRKKGGSAKNSTKDDEPDDSEEANLDDDSELEEDDPEGGDVDPDDETEEDDSDAEEDADDSDSESDDEDGDDSSDDSDDDSDVESDDADDGGDDEEDTSGDDDEEADDSADDTSDAVDETEADEDQDSDVAEAEKEAAETAKKIAATNKSTPDARADEAEEGDVLRFKADAKLQRDWVVLKVSTHNSSDNIVVYTLYDITNSPDEVRQVRVNRARKQNLFDYAEHVKDMAPKLFNRVYDMAEDYEVNKDPIAS</sequence>
<dbReference type="Proteomes" id="UP000827609">
    <property type="component" value="Segment"/>
</dbReference>
<feature type="domain" description="KTSC and Metallopeptidase-like N-terminal fusion" evidence="2">
    <location>
        <begin position="16"/>
        <end position="81"/>
    </location>
</feature>
<accession>A0AAE8BKM8</accession>
<evidence type="ECO:0000259" key="2">
    <source>
        <dbReference type="Pfam" id="PF20294"/>
    </source>
</evidence>
<feature type="compositionally biased region" description="Basic and acidic residues" evidence="1">
    <location>
        <begin position="547"/>
        <end position="556"/>
    </location>
</feature>
<name>A0AAE8BKM8_9CAUD</name>
<feature type="compositionally biased region" description="Basic and acidic residues" evidence="1">
    <location>
        <begin position="527"/>
        <end position="537"/>
    </location>
</feature>
<gene>
    <name evidence="3" type="ORF">pEaSNUABM7_00157</name>
</gene>
<feature type="region of interest" description="Disordered" evidence="1">
    <location>
        <begin position="357"/>
        <end position="556"/>
    </location>
</feature>
<evidence type="ECO:0000256" key="1">
    <source>
        <dbReference type="SAM" id="MobiDB-lite"/>
    </source>
</evidence>
<evidence type="ECO:0000313" key="4">
    <source>
        <dbReference type="Proteomes" id="UP000827609"/>
    </source>
</evidence>
<dbReference type="EMBL" id="MZ475896">
    <property type="protein sequence ID" value="QYW04825.1"/>
    <property type="molecule type" value="Genomic_DNA"/>
</dbReference>